<dbReference type="Proteomes" id="UP001151287">
    <property type="component" value="Unassembled WGS sequence"/>
</dbReference>
<feature type="signal peptide" evidence="4">
    <location>
        <begin position="1"/>
        <end position="19"/>
    </location>
</feature>
<dbReference type="Pfam" id="PF08263">
    <property type="entry name" value="LRRNT_2"/>
    <property type="match status" value="1"/>
</dbReference>
<sequence length="161" mass="17235">MTRNHQVLLLLLLATNCSSNILLLLASPETNQSQRDLHALIKIKASLLGPTLGVLPDWDPAAASPAHCSFTGIACDHRSRVISLNLTSLPLCGILPPEIALLDQLVNLTISQTNISSNLPAEISHLASLKLLNISNNNFTDAFPIIYPGGFPSLEALESKP</sequence>
<evidence type="ECO:0000313" key="6">
    <source>
        <dbReference type="EMBL" id="KAJ1698105.1"/>
    </source>
</evidence>
<evidence type="ECO:0000256" key="4">
    <source>
        <dbReference type="SAM" id="SignalP"/>
    </source>
</evidence>
<dbReference type="PANTHER" id="PTHR48060:SF21">
    <property type="entry name" value="L DOMAIN-LIKE PROTEIN"/>
    <property type="match status" value="1"/>
</dbReference>
<comment type="caution">
    <text evidence="6">The sequence shown here is derived from an EMBL/GenBank/DDBJ whole genome shotgun (WGS) entry which is preliminary data.</text>
</comment>
<accession>A0A9Q0CQQ2</accession>
<dbReference type="EMBL" id="JAMQYH010000002">
    <property type="protein sequence ID" value="KAJ1698105.1"/>
    <property type="molecule type" value="Genomic_DNA"/>
</dbReference>
<feature type="domain" description="Leucine-rich repeat-containing N-terminal plant-type" evidence="5">
    <location>
        <begin position="34"/>
        <end position="76"/>
    </location>
</feature>
<keyword evidence="3" id="KW-0677">Repeat</keyword>
<evidence type="ECO:0000256" key="3">
    <source>
        <dbReference type="ARBA" id="ARBA00022737"/>
    </source>
</evidence>
<dbReference type="FunFam" id="3.80.10.10:FF:000565">
    <property type="entry name" value="Leucine-rich repeat receptor-like kinase protein FLORAL ORGAN NUMBER1"/>
    <property type="match status" value="1"/>
</dbReference>
<dbReference type="AlphaFoldDB" id="A0A9Q0CQQ2"/>
<dbReference type="InterPro" id="IPR013210">
    <property type="entry name" value="LRR_N_plant-typ"/>
</dbReference>
<feature type="chain" id="PRO_5040431483" description="Leucine-rich repeat-containing N-terminal plant-type domain-containing protein" evidence="4">
    <location>
        <begin position="20"/>
        <end position="161"/>
    </location>
</feature>
<keyword evidence="7" id="KW-1185">Reference proteome</keyword>
<dbReference type="OrthoDB" id="1743210at2759"/>
<evidence type="ECO:0000256" key="1">
    <source>
        <dbReference type="ARBA" id="ARBA00022614"/>
    </source>
</evidence>
<dbReference type="Gene3D" id="3.80.10.10">
    <property type="entry name" value="Ribonuclease Inhibitor"/>
    <property type="match status" value="1"/>
</dbReference>
<dbReference type="InterPro" id="IPR053211">
    <property type="entry name" value="DNA_repair-toleration"/>
</dbReference>
<evidence type="ECO:0000256" key="2">
    <source>
        <dbReference type="ARBA" id="ARBA00022729"/>
    </source>
</evidence>
<gene>
    <name evidence="6" type="ORF">LUZ63_006617</name>
</gene>
<dbReference type="PANTHER" id="PTHR48060">
    <property type="entry name" value="DNA DAMAGE-REPAIR/TOLERATION PROTEIN DRT100"/>
    <property type="match status" value="1"/>
</dbReference>
<proteinExistence type="predicted"/>
<name>A0A9Q0CQQ2_9POAL</name>
<evidence type="ECO:0000313" key="7">
    <source>
        <dbReference type="Proteomes" id="UP001151287"/>
    </source>
</evidence>
<dbReference type="SUPFAM" id="SSF52058">
    <property type="entry name" value="L domain-like"/>
    <property type="match status" value="1"/>
</dbReference>
<organism evidence="6 7">
    <name type="scientific">Rhynchospora breviuscula</name>
    <dbReference type="NCBI Taxonomy" id="2022672"/>
    <lineage>
        <taxon>Eukaryota</taxon>
        <taxon>Viridiplantae</taxon>
        <taxon>Streptophyta</taxon>
        <taxon>Embryophyta</taxon>
        <taxon>Tracheophyta</taxon>
        <taxon>Spermatophyta</taxon>
        <taxon>Magnoliopsida</taxon>
        <taxon>Liliopsida</taxon>
        <taxon>Poales</taxon>
        <taxon>Cyperaceae</taxon>
        <taxon>Cyperoideae</taxon>
        <taxon>Rhynchosporeae</taxon>
        <taxon>Rhynchospora</taxon>
    </lineage>
</organism>
<keyword evidence="2 4" id="KW-0732">Signal</keyword>
<keyword evidence="1" id="KW-0433">Leucine-rich repeat</keyword>
<reference evidence="6" key="1">
    <citation type="journal article" date="2022" name="Cell">
        <title>Repeat-based holocentromeres influence genome architecture and karyotype evolution.</title>
        <authorList>
            <person name="Hofstatter P.G."/>
            <person name="Thangavel G."/>
            <person name="Lux T."/>
            <person name="Neumann P."/>
            <person name="Vondrak T."/>
            <person name="Novak P."/>
            <person name="Zhang M."/>
            <person name="Costa L."/>
            <person name="Castellani M."/>
            <person name="Scott A."/>
            <person name="Toegelov H."/>
            <person name="Fuchs J."/>
            <person name="Mata-Sucre Y."/>
            <person name="Dias Y."/>
            <person name="Vanzela A.L.L."/>
            <person name="Huettel B."/>
            <person name="Almeida C.C.S."/>
            <person name="Simkova H."/>
            <person name="Souza G."/>
            <person name="Pedrosa-Harand A."/>
            <person name="Macas J."/>
            <person name="Mayer K.F.X."/>
            <person name="Houben A."/>
            <person name="Marques A."/>
        </authorList>
    </citation>
    <scope>NUCLEOTIDE SEQUENCE</scope>
    <source>
        <strain evidence="6">RhyBre1mFocal</strain>
    </source>
</reference>
<evidence type="ECO:0000259" key="5">
    <source>
        <dbReference type="Pfam" id="PF08263"/>
    </source>
</evidence>
<protein>
    <recommendedName>
        <fullName evidence="5">Leucine-rich repeat-containing N-terminal plant-type domain-containing protein</fullName>
    </recommendedName>
</protein>
<dbReference type="InterPro" id="IPR032675">
    <property type="entry name" value="LRR_dom_sf"/>
</dbReference>